<name>A0ABP7EAU2_9GAMM</name>
<comment type="caution">
    <text evidence="10">The sequence shown here is derived from an EMBL/GenBank/DDBJ whole genome shotgun (WGS) entry which is preliminary data.</text>
</comment>
<dbReference type="InterPro" id="IPR007227">
    <property type="entry name" value="Cell_shape_determining_MreD"/>
</dbReference>
<keyword evidence="6 9" id="KW-1133">Transmembrane helix</keyword>
<keyword evidence="5 8" id="KW-0133">Cell shape</keyword>
<keyword evidence="3 8" id="KW-1003">Cell membrane</keyword>
<protein>
    <recommendedName>
        <fullName evidence="8">Rod shape-determining protein MreD</fullName>
    </recommendedName>
</protein>
<gene>
    <name evidence="10" type="primary">mreD</name>
    <name evidence="10" type="ORF">GCM10022421_24450</name>
</gene>
<evidence type="ECO:0000313" key="11">
    <source>
        <dbReference type="Proteomes" id="UP001501479"/>
    </source>
</evidence>
<keyword evidence="7 8" id="KW-0472">Membrane</keyword>
<evidence type="ECO:0000256" key="3">
    <source>
        <dbReference type="ARBA" id="ARBA00022475"/>
    </source>
</evidence>
<keyword evidence="8" id="KW-0997">Cell inner membrane</keyword>
<evidence type="ECO:0000256" key="7">
    <source>
        <dbReference type="ARBA" id="ARBA00023136"/>
    </source>
</evidence>
<dbReference type="Pfam" id="PF04093">
    <property type="entry name" value="MreD"/>
    <property type="match status" value="1"/>
</dbReference>
<keyword evidence="11" id="KW-1185">Reference proteome</keyword>
<reference evidence="11" key="1">
    <citation type="journal article" date="2019" name="Int. J. Syst. Evol. Microbiol.">
        <title>The Global Catalogue of Microorganisms (GCM) 10K type strain sequencing project: providing services to taxonomists for standard genome sequencing and annotation.</title>
        <authorList>
            <consortium name="The Broad Institute Genomics Platform"/>
            <consortium name="The Broad Institute Genome Sequencing Center for Infectious Disease"/>
            <person name="Wu L."/>
            <person name="Ma J."/>
        </authorList>
    </citation>
    <scope>NUCLEOTIDE SEQUENCE [LARGE SCALE GENOMIC DNA]</scope>
    <source>
        <strain evidence="11">JCM 17329</strain>
    </source>
</reference>
<dbReference type="RefSeq" id="WP_425567997.1">
    <property type="nucleotide sequence ID" value="NZ_BAABDS010000038.1"/>
</dbReference>
<evidence type="ECO:0000256" key="8">
    <source>
        <dbReference type="PIRNR" id="PIRNR018472"/>
    </source>
</evidence>
<comment type="subcellular location">
    <subcellularLocation>
        <location evidence="8">Cell inner membrane</location>
    </subcellularLocation>
    <subcellularLocation>
        <location evidence="1">Cell membrane</location>
        <topology evidence="1">Multi-pass membrane protein</topology>
    </subcellularLocation>
</comment>
<feature type="transmembrane region" description="Helical" evidence="9">
    <location>
        <begin position="71"/>
        <end position="91"/>
    </location>
</feature>
<comment type="function">
    <text evidence="8">Involved in formation of the rod shape of the cell. May also contribute to regulation of formation of penicillin-binding proteins.</text>
</comment>
<evidence type="ECO:0000313" key="10">
    <source>
        <dbReference type="EMBL" id="GAA3715887.1"/>
    </source>
</evidence>
<proteinExistence type="inferred from homology"/>
<evidence type="ECO:0000256" key="6">
    <source>
        <dbReference type="ARBA" id="ARBA00022989"/>
    </source>
</evidence>
<accession>A0ABP7EAU2</accession>
<comment type="similarity">
    <text evidence="2 8">Belongs to the MreD family.</text>
</comment>
<evidence type="ECO:0000256" key="2">
    <source>
        <dbReference type="ARBA" id="ARBA00007776"/>
    </source>
</evidence>
<evidence type="ECO:0000256" key="4">
    <source>
        <dbReference type="ARBA" id="ARBA00022692"/>
    </source>
</evidence>
<organism evidence="10 11">
    <name type="scientific">Oceanisphaera sediminis</name>
    <dbReference type="NCBI Taxonomy" id="981381"/>
    <lineage>
        <taxon>Bacteria</taxon>
        <taxon>Pseudomonadati</taxon>
        <taxon>Pseudomonadota</taxon>
        <taxon>Gammaproteobacteria</taxon>
        <taxon>Aeromonadales</taxon>
        <taxon>Aeromonadaceae</taxon>
        <taxon>Oceanisphaera</taxon>
    </lineage>
</organism>
<evidence type="ECO:0000256" key="9">
    <source>
        <dbReference type="SAM" id="Phobius"/>
    </source>
</evidence>
<dbReference type="PANTHER" id="PTHR37484:SF1">
    <property type="entry name" value="ROD SHAPE-DETERMINING PROTEIN MRED"/>
    <property type="match status" value="1"/>
</dbReference>
<keyword evidence="4 9" id="KW-0812">Transmembrane</keyword>
<sequence length="165" mass="18900">MTSMRSFSLKGRLVIGISLLLALILSILPLPELIAPFRPDWLLVTLIYWTIALPHRANVGTAFFSGLMLDLLLGSVLGVHALALVIPVYLAASQFQRMRNYSVWQQAFVVGALAILNKVLIFWAAYVNRDIQLDYHYFWSIVSSMVFWPWIFLLLRKCRRQFALS</sequence>
<dbReference type="EMBL" id="BAABDS010000038">
    <property type="protein sequence ID" value="GAA3715887.1"/>
    <property type="molecule type" value="Genomic_DNA"/>
</dbReference>
<dbReference type="Proteomes" id="UP001501479">
    <property type="component" value="Unassembled WGS sequence"/>
</dbReference>
<feature type="transmembrane region" description="Helical" evidence="9">
    <location>
        <begin position="137"/>
        <end position="155"/>
    </location>
</feature>
<dbReference type="PANTHER" id="PTHR37484">
    <property type="entry name" value="ROD SHAPE-DETERMINING PROTEIN MRED"/>
    <property type="match status" value="1"/>
</dbReference>
<feature type="transmembrane region" description="Helical" evidence="9">
    <location>
        <begin position="103"/>
        <end position="125"/>
    </location>
</feature>
<dbReference type="PIRSF" id="PIRSF018472">
    <property type="entry name" value="MreD_proteobac"/>
    <property type="match status" value="1"/>
</dbReference>
<dbReference type="InterPro" id="IPR026034">
    <property type="entry name" value="MreD_proteobac"/>
</dbReference>
<evidence type="ECO:0000256" key="1">
    <source>
        <dbReference type="ARBA" id="ARBA00004651"/>
    </source>
</evidence>
<evidence type="ECO:0000256" key="5">
    <source>
        <dbReference type="ARBA" id="ARBA00022960"/>
    </source>
</evidence>
<dbReference type="NCBIfam" id="TIGR03426">
    <property type="entry name" value="shape_MreD"/>
    <property type="match status" value="1"/>
</dbReference>